<evidence type="ECO:0000313" key="1">
    <source>
        <dbReference type="EMBL" id="MBP2405878.1"/>
    </source>
</evidence>
<accession>A0ABS4YAS2</accession>
<reference evidence="1 2" key="1">
    <citation type="submission" date="2021-03" db="EMBL/GenBank/DDBJ databases">
        <title>Sequencing the genomes of 1000 actinobacteria strains.</title>
        <authorList>
            <person name="Klenk H.-P."/>
        </authorList>
    </citation>
    <scope>NUCLEOTIDE SEQUENCE [LARGE SCALE GENOMIC DNA]</scope>
    <source>
        <strain evidence="1 2">DSM 41480</strain>
    </source>
</reference>
<dbReference type="Pfam" id="PF00045">
    <property type="entry name" value="Hemopexin"/>
    <property type="match status" value="2"/>
</dbReference>
<proteinExistence type="predicted"/>
<dbReference type="PROSITE" id="PS51642">
    <property type="entry name" value="HEMOPEXIN_2"/>
    <property type="match status" value="3"/>
</dbReference>
<sequence>MIQAATNRNNDTVYFFRGDQYVAYNNPDSKITSGPSRIADAWPGLEDTQFASDLDAGATQSPAGRAPVAYLFRGDQYLRYDLVNDRVVSGPHALADWPGLKKAGFDRDLDAAVWGAHKTPPFGREVYRFHFFKGDQYIEFDDDNNQLLRGPMSIADAWPGLKKAGFDRDLDSVFTTSSWSLRERSRQYLYFTRGDQYLRYDYYGKQVLEGPETITEGLPGLKGTEFATAESLPSHPTVVAHADCTFTFSNPGEGEPEPYGKIWLKTKSGNGFRLWTQANASVPTVTTASLSVDLPFSAADITEVCATVDESDFGNGDDYLARGSKPFTGNGTYTLTADDGSVTVSLTIT</sequence>
<dbReference type="EMBL" id="JAGIOH010000001">
    <property type="protein sequence ID" value="MBP2405878.1"/>
    <property type="molecule type" value="Genomic_DNA"/>
</dbReference>
<comment type="caution">
    <text evidence="1">The sequence shown here is derived from an EMBL/GenBank/DDBJ whole genome shotgun (WGS) entry which is preliminary data.</text>
</comment>
<dbReference type="SMART" id="SM00120">
    <property type="entry name" value="HX"/>
    <property type="match status" value="4"/>
</dbReference>
<evidence type="ECO:0000313" key="2">
    <source>
        <dbReference type="Proteomes" id="UP001519291"/>
    </source>
</evidence>
<evidence type="ECO:0008006" key="3">
    <source>
        <dbReference type="Google" id="ProtNLM"/>
    </source>
</evidence>
<dbReference type="InterPro" id="IPR036375">
    <property type="entry name" value="Hemopexin-like_dom_sf"/>
</dbReference>
<dbReference type="GeneID" id="91572205"/>
<dbReference type="RefSeq" id="WP_130881568.1">
    <property type="nucleotide sequence ID" value="NZ_JAGIOH010000001.1"/>
</dbReference>
<dbReference type="Proteomes" id="UP001519291">
    <property type="component" value="Unassembled WGS sequence"/>
</dbReference>
<dbReference type="InterPro" id="IPR018487">
    <property type="entry name" value="Hemopexin-like_repeat"/>
</dbReference>
<keyword evidence="2" id="KW-1185">Reference proteome</keyword>
<dbReference type="Gene3D" id="2.110.10.10">
    <property type="entry name" value="Hemopexin-like domain"/>
    <property type="match status" value="2"/>
</dbReference>
<dbReference type="SUPFAM" id="SSF50923">
    <property type="entry name" value="Hemopexin-like domain"/>
    <property type="match status" value="1"/>
</dbReference>
<gene>
    <name evidence="1" type="ORF">JO379_005347</name>
</gene>
<protein>
    <recommendedName>
        <fullName evidence="3">Hemopexin</fullName>
    </recommendedName>
</protein>
<name>A0ABS4YAS2_9ACTN</name>
<organism evidence="1 2">
    <name type="scientific">Streptomyces syringium</name>
    <dbReference type="NCBI Taxonomy" id="76729"/>
    <lineage>
        <taxon>Bacteria</taxon>
        <taxon>Bacillati</taxon>
        <taxon>Actinomycetota</taxon>
        <taxon>Actinomycetes</taxon>
        <taxon>Kitasatosporales</taxon>
        <taxon>Streptomycetaceae</taxon>
        <taxon>Streptomyces</taxon>
    </lineage>
</organism>